<dbReference type="Gene3D" id="3.90.1010.10">
    <property type="match status" value="1"/>
</dbReference>
<sequence>MSNIQELYQKIIVNHAKYPIGRGILPQYNYHAKLKNPDCGDDIEVYLKVVDQHLEQISFTGQGCIISQASASMMVDALSGKYILEAQQLMQNFQNLILGKDYDESQLGDLIAFATLNQFPTRVRCGMLAWHAMTDGLNQGGVSFGK</sequence>
<reference evidence="3 4" key="1">
    <citation type="submission" date="2017-05" db="EMBL/GenBank/DDBJ databases">
        <title>Genome sequence of Pediococcus pentosaceus strain SRCM100892.</title>
        <authorList>
            <person name="Cho S.H."/>
        </authorList>
    </citation>
    <scope>NUCLEOTIDE SEQUENCE [LARGE SCALE GENOMIC DNA]</scope>
    <source>
        <strain evidence="3 4">SRCM100892</strain>
    </source>
</reference>
<evidence type="ECO:0000256" key="1">
    <source>
        <dbReference type="ARBA" id="ARBA00006420"/>
    </source>
</evidence>
<dbReference type="AlphaFoldDB" id="A0A1Y0VX74"/>
<name>A0A1Y0VX74_PEDPE</name>
<accession>A0A1Y0VX74</accession>
<protein>
    <submittedName>
        <fullName evidence="3">Iron-sulfur cluster assembly scaffold protein IscU</fullName>
    </submittedName>
</protein>
<dbReference type="GO" id="GO:0051536">
    <property type="term" value="F:iron-sulfur cluster binding"/>
    <property type="evidence" value="ECO:0007669"/>
    <property type="project" value="InterPro"/>
</dbReference>
<gene>
    <name evidence="3" type="ORF">S100892_01654</name>
</gene>
<evidence type="ECO:0000313" key="4">
    <source>
        <dbReference type="Proteomes" id="UP000196118"/>
    </source>
</evidence>
<dbReference type="GO" id="GO:0005506">
    <property type="term" value="F:iron ion binding"/>
    <property type="evidence" value="ECO:0007669"/>
    <property type="project" value="InterPro"/>
</dbReference>
<dbReference type="FunFam" id="3.90.1010.10:FF:000002">
    <property type="entry name" value="Iron-sulfur cluster assembly scaffold protein NifU"/>
    <property type="match status" value="1"/>
</dbReference>
<evidence type="ECO:0000313" key="3">
    <source>
        <dbReference type="EMBL" id="ARW20198.1"/>
    </source>
</evidence>
<dbReference type="SUPFAM" id="SSF82649">
    <property type="entry name" value="SufE/NifU"/>
    <property type="match status" value="1"/>
</dbReference>
<comment type="similarity">
    <text evidence="1">Belongs to the NifU family.</text>
</comment>
<organism evidence="3 4">
    <name type="scientific">Pediococcus pentosaceus</name>
    <dbReference type="NCBI Taxonomy" id="1255"/>
    <lineage>
        <taxon>Bacteria</taxon>
        <taxon>Bacillati</taxon>
        <taxon>Bacillota</taxon>
        <taxon>Bacilli</taxon>
        <taxon>Lactobacillales</taxon>
        <taxon>Lactobacillaceae</taxon>
        <taxon>Pediococcus</taxon>
    </lineage>
</organism>
<dbReference type="GO" id="GO:0016226">
    <property type="term" value="P:iron-sulfur cluster assembly"/>
    <property type="evidence" value="ECO:0007669"/>
    <property type="project" value="InterPro"/>
</dbReference>
<feature type="domain" description="NIF system FeS cluster assembly NifU N-terminal" evidence="2">
    <location>
        <begin position="8"/>
        <end position="124"/>
    </location>
</feature>
<evidence type="ECO:0000259" key="2">
    <source>
        <dbReference type="Pfam" id="PF01592"/>
    </source>
</evidence>
<dbReference type="Proteomes" id="UP000196118">
    <property type="component" value="Chromosome"/>
</dbReference>
<dbReference type="NCBIfam" id="TIGR01994">
    <property type="entry name" value="SUF_scaf_2"/>
    <property type="match status" value="1"/>
</dbReference>
<proteinExistence type="inferred from homology"/>
<dbReference type="EMBL" id="CP021474">
    <property type="protein sequence ID" value="ARW20198.1"/>
    <property type="molecule type" value="Genomic_DNA"/>
</dbReference>
<dbReference type="Pfam" id="PF01592">
    <property type="entry name" value="NifU_N"/>
    <property type="match status" value="1"/>
</dbReference>
<dbReference type="InterPro" id="IPR002871">
    <property type="entry name" value="NIF_FeS_clus_asmbl_NifU_N"/>
</dbReference>
<dbReference type="CDD" id="cd06664">
    <property type="entry name" value="IscU_like"/>
    <property type="match status" value="1"/>
</dbReference>
<dbReference type="PANTHER" id="PTHR10093">
    <property type="entry name" value="IRON-SULFUR CLUSTER ASSEMBLY ENZYME NIFU HOMOLOG"/>
    <property type="match status" value="1"/>
</dbReference>